<proteinExistence type="predicted"/>
<dbReference type="PANTHER" id="PTHR11711">
    <property type="entry name" value="ADP RIBOSYLATION FACTOR-RELATED"/>
    <property type="match status" value="1"/>
</dbReference>
<dbReference type="STRING" id="983967.A0A1E4STV0"/>
<feature type="binding site" evidence="3">
    <location>
        <position position="122"/>
    </location>
    <ligand>
        <name>GTP</name>
        <dbReference type="ChEBI" id="CHEBI:37565"/>
    </ligand>
</feature>
<reference evidence="5" key="1">
    <citation type="submission" date="2016-04" db="EMBL/GenBank/DDBJ databases">
        <title>Comparative genomics of biotechnologically important yeasts.</title>
        <authorList>
            <consortium name="DOE Joint Genome Institute"/>
            <person name="Riley R."/>
            <person name="Haridas S."/>
            <person name="Wolfe K.H."/>
            <person name="Lopes M.R."/>
            <person name="Hittinger C.T."/>
            <person name="Goker M."/>
            <person name="Salamov A."/>
            <person name="Wisecaver J."/>
            <person name="Long T.M."/>
            <person name="Aerts A.L."/>
            <person name="Barry K."/>
            <person name="Choi C."/>
            <person name="Clum A."/>
            <person name="Coughlan A.Y."/>
            <person name="Deshpande S."/>
            <person name="Douglass A.P."/>
            <person name="Hanson S.J."/>
            <person name="Klenk H.-P."/>
            <person name="Labutti K."/>
            <person name="Lapidus A."/>
            <person name="Lindquist E."/>
            <person name="Lipzen A."/>
            <person name="Meier-Kolthoff J.P."/>
            <person name="Ohm R.A."/>
            <person name="Otillar R.P."/>
            <person name="Pangilinan J."/>
            <person name="Peng Y."/>
            <person name="Rokas A."/>
            <person name="Rosa C.A."/>
            <person name="Scheuner C."/>
            <person name="Sibirny A.A."/>
            <person name="Slot J.C."/>
            <person name="Stielow J.B."/>
            <person name="Sun H."/>
            <person name="Kurtzman C.P."/>
            <person name="Blackwell M."/>
            <person name="Grigoriev I.V."/>
            <person name="Jeffries T.W."/>
        </authorList>
    </citation>
    <scope>NUCLEOTIDE SEQUENCE [LARGE SCALE GENOMIC DNA]</scope>
    <source>
        <strain evidence="5">NRRL YB-2248</strain>
    </source>
</reference>
<dbReference type="InterPro" id="IPR024156">
    <property type="entry name" value="Small_GTPase_ARF"/>
</dbReference>
<accession>A0A1E4STV0</accession>
<evidence type="ECO:0000256" key="3">
    <source>
        <dbReference type="PIRSR" id="PIRSR606689-1"/>
    </source>
</evidence>
<dbReference type="InterPro" id="IPR027417">
    <property type="entry name" value="P-loop_NTPase"/>
</dbReference>
<gene>
    <name evidence="4" type="ORF">CANARDRAFT_108190</name>
</gene>
<dbReference type="EMBL" id="KV453872">
    <property type="protein sequence ID" value="ODV82867.1"/>
    <property type="molecule type" value="Genomic_DNA"/>
</dbReference>
<protein>
    <recommendedName>
        <fullName evidence="6">G domain-containing protein</fullName>
    </recommendedName>
</protein>
<evidence type="ECO:0000256" key="1">
    <source>
        <dbReference type="ARBA" id="ARBA00022741"/>
    </source>
</evidence>
<name>A0A1E4STV0_9ASCO</name>
<dbReference type="Proteomes" id="UP000094801">
    <property type="component" value="Unassembled WGS sequence"/>
</dbReference>
<evidence type="ECO:0000256" key="2">
    <source>
        <dbReference type="ARBA" id="ARBA00023134"/>
    </source>
</evidence>
<dbReference type="Gene3D" id="3.40.50.300">
    <property type="entry name" value="P-loop containing nucleotide triphosphate hydrolases"/>
    <property type="match status" value="1"/>
</dbReference>
<keyword evidence="2 3" id="KW-0342">GTP-binding</keyword>
<evidence type="ECO:0008006" key="6">
    <source>
        <dbReference type="Google" id="ProtNLM"/>
    </source>
</evidence>
<dbReference type="GO" id="GO:0005525">
    <property type="term" value="F:GTP binding"/>
    <property type="evidence" value="ECO:0007669"/>
    <property type="project" value="UniProtKB-KW"/>
</dbReference>
<dbReference type="InterPro" id="IPR006689">
    <property type="entry name" value="Small_GTPase_ARF/SAR"/>
</dbReference>
<keyword evidence="5" id="KW-1185">Reference proteome</keyword>
<dbReference type="SUPFAM" id="SSF52540">
    <property type="entry name" value="P-loop containing nucleoside triphosphate hydrolases"/>
    <property type="match status" value="1"/>
</dbReference>
<dbReference type="AlphaFoldDB" id="A0A1E4STV0"/>
<evidence type="ECO:0000313" key="4">
    <source>
        <dbReference type="EMBL" id="ODV82867.1"/>
    </source>
</evidence>
<dbReference type="Pfam" id="PF00025">
    <property type="entry name" value="Arf"/>
    <property type="match status" value="2"/>
</dbReference>
<sequence>MNVLLLGLQNSGKTTLLQALQYNEIRTETVPTLRTRVESISLNKPLIVLQPSKIASPSIHSITSQTRGAPMLESETNNTNVNETTPLILPQDTTTFKQQTQAQLEGHVTRHRMELKVYDLSGQMKYHHLWKQYFVNDTIQKNQINLIIYMIDISDPQTLEDSKLRLIEILSLNNETHQLPVMIICNKVDLISEKEFTTRFIDASGGVGKKLKGLKYQQNRSKNAILLEYLGIEWFEDSYHLANQQLLFDISLFVISLKDINGTVTSDKLSDVVDWIYGST</sequence>
<dbReference type="OrthoDB" id="2011769at2759"/>
<organism evidence="4 5">
    <name type="scientific">[Candida] arabinofermentans NRRL YB-2248</name>
    <dbReference type="NCBI Taxonomy" id="983967"/>
    <lineage>
        <taxon>Eukaryota</taxon>
        <taxon>Fungi</taxon>
        <taxon>Dikarya</taxon>
        <taxon>Ascomycota</taxon>
        <taxon>Saccharomycotina</taxon>
        <taxon>Pichiomycetes</taxon>
        <taxon>Pichiales</taxon>
        <taxon>Pichiaceae</taxon>
        <taxon>Ogataea</taxon>
        <taxon>Ogataea/Candida clade</taxon>
    </lineage>
</organism>
<feature type="binding site" evidence="3">
    <location>
        <begin position="186"/>
        <end position="189"/>
    </location>
    <ligand>
        <name>GTP</name>
        <dbReference type="ChEBI" id="CHEBI:37565"/>
    </ligand>
</feature>
<keyword evidence="1 3" id="KW-0547">Nucleotide-binding</keyword>
<evidence type="ECO:0000313" key="5">
    <source>
        <dbReference type="Proteomes" id="UP000094801"/>
    </source>
</evidence>
<dbReference type="GO" id="GO:0003924">
    <property type="term" value="F:GTPase activity"/>
    <property type="evidence" value="ECO:0007669"/>
    <property type="project" value="InterPro"/>
</dbReference>
<dbReference type="PROSITE" id="PS51417">
    <property type="entry name" value="ARF"/>
    <property type="match status" value="1"/>
</dbReference>